<protein>
    <submittedName>
        <fullName evidence="1">Uncharacterized protein</fullName>
    </submittedName>
</protein>
<dbReference type="AlphaFoldDB" id="A0AAJ6GZG7"/>
<gene>
    <name evidence="1" type="ORF">QN060_05765</name>
</gene>
<reference evidence="1 2" key="1">
    <citation type="submission" date="2023-05" db="EMBL/GenBank/DDBJ databases">
        <title>Complete Genome Resource of Xanthomonas oryzae pv. leersiae Strain YNJC Isolated From Plateau Japonica Rice in Southwest China.</title>
        <authorList>
            <person name="Aa X."/>
            <person name="Mei L."/>
            <person name="Liu P."/>
            <person name="Yang Y."/>
            <person name="Tang C."/>
            <person name="Zhang F."/>
            <person name="Dong C."/>
            <person name="Wang B."/>
            <person name="Chen X."/>
            <person name="Dai L."/>
        </authorList>
    </citation>
    <scope>NUCLEOTIDE SEQUENCE [LARGE SCALE GENOMIC DNA]</scope>
    <source>
        <strain evidence="1 2">YNJC</strain>
    </source>
</reference>
<proteinExistence type="predicted"/>
<evidence type="ECO:0000313" key="2">
    <source>
        <dbReference type="Proteomes" id="UP001228059"/>
    </source>
</evidence>
<dbReference type="RefSeq" id="WP_285957128.1">
    <property type="nucleotide sequence ID" value="NZ_CP127225.1"/>
</dbReference>
<dbReference type="Proteomes" id="UP001228059">
    <property type="component" value="Chromosome"/>
</dbReference>
<sequence>MGVFKLQSKDPKLVLHAGVKLLRHMKLDMPGWRQWQRHVGRFPPVTVAEVDESVLEIKKTRRRQRNPHRVQPVIGWLPEAAIGFLAQQGLQTRSYYRDYEDQWRAASAMVDLGSGITPNNVAYYLTGDEFTVKELRLKLNVNQPEDRENATEVFCALRNHLLRKALPLACALDHSFGIEVGQTTTYGGHRVSLKLSEWSGGIKGGFDLTFVIAMPESDQDVY</sequence>
<evidence type="ECO:0000313" key="1">
    <source>
        <dbReference type="EMBL" id="WIX07572.1"/>
    </source>
</evidence>
<dbReference type="EMBL" id="CP127225">
    <property type="protein sequence ID" value="WIX07572.1"/>
    <property type="molecule type" value="Genomic_DNA"/>
</dbReference>
<name>A0AAJ6GZG7_9XANT</name>
<accession>A0AAJ6GZG7</accession>
<organism evidence="1 2">
    <name type="scientific">Xanthomonas oryzae pv. leersiae</name>
    <dbReference type="NCBI Taxonomy" id="3112258"/>
    <lineage>
        <taxon>Bacteria</taxon>
        <taxon>Pseudomonadati</taxon>
        <taxon>Pseudomonadota</taxon>
        <taxon>Gammaproteobacteria</taxon>
        <taxon>Lysobacterales</taxon>
        <taxon>Lysobacteraceae</taxon>
        <taxon>Xanthomonas</taxon>
    </lineage>
</organism>